<gene>
    <name evidence="1" type="ORF">MGWOODY_XGa2822</name>
</gene>
<proteinExistence type="predicted"/>
<reference evidence="1" key="1">
    <citation type="submission" date="2015-10" db="EMBL/GenBank/DDBJ databases">
        <authorList>
            <person name="Gilbert D.G."/>
        </authorList>
    </citation>
    <scope>NUCLEOTIDE SEQUENCE</scope>
</reference>
<dbReference type="AlphaFoldDB" id="A0A160TT48"/>
<sequence length="82" mass="9016">MGVDQPGQHNMGRGIEGGVYRRCGFISGANKFCDELIFNDETAFGAISKDCKRVSNPQSRHDDYARNLIQNKKPAPVGAGFR</sequence>
<evidence type="ECO:0000313" key="1">
    <source>
        <dbReference type="EMBL" id="CUS50786.1"/>
    </source>
</evidence>
<accession>A0A160TT48</accession>
<protein>
    <submittedName>
        <fullName evidence="1">Uncharacterized protein</fullName>
    </submittedName>
</protein>
<organism evidence="1">
    <name type="scientific">hydrothermal vent metagenome</name>
    <dbReference type="NCBI Taxonomy" id="652676"/>
    <lineage>
        <taxon>unclassified sequences</taxon>
        <taxon>metagenomes</taxon>
        <taxon>ecological metagenomes</taxon>
    </lineage>
</organism>
<name>A0A160TT48_9ZZZZ</name>
<dbReference type="EMBL" id="CZRL01000040">
    <property type="protein sequence ID" value="CUS50786.1"/>
    <property type="molecule type" value="Genomic_DNA"/>
</dbReference>